<keyword evidence="2" id="KW-1133">Transmembrane helix</keyword>
<evidence type="ECO:0000313" key="3">
    <source>
        <dbReference type="EMBL" id="EJW02800.1"/>
    </source>
</evidence>
<proteinExistence type="predicted"/>
<name>J9DJK4_EDHAE</name>
<reference evidence="3 4" key="1">
    <citation type="submission" date="2011-08" db="EMBL/GenBank/DDBJ databases">
        <authorList>
            <person name="Liu Z.J."/>
            <person name="Shi F.L."/>
            <person name="Lu J.Q."/>
            <person name="Li M."/>
            <person name="Wang Z.L."/>
        </authorList>
    </citation>
    <scope>NUCLEOTIDE SEQUENCE [LARGE SCALE GENOMIC DNA]</scope>
    <source>
        <strain evidence="3 4">USNM 41457</strain>
    </source>
</reference>
<feature type="transmembrane region" description="Helical" evidence="2">
    <location>
        <begin position="7"/>
        <end position="27"/>
    </location>
</feature>
<evidence type="ECO:0000313" key="4">
    <source>
        <dbReference type="Proteomes" id="UP000003163"/>
    </source>
</evidence>
<gene>
    <name evidence="3" type="ORF">EDEG_00257</name>
</gene>
<reference evidence="4" key="2">
    <citation type="submission" date="2015-07" db="EMBL/GenBank/DDBJ databases">
        <title>Contrasting host-pathogen interactions and genome evolution in two generalist and specialist microsporidian pathogens of mosquitoes.</title>
        <authorList>
            <consortium name="The Broad Institute Genomics Platform"/>
            <consortium name="The Broad Institute Genome Sequencing Center for Infectious Disease"/>
            <person name="Cuomo C.A."/>
            <person name="Sanscrainte N.D."/>
            <person name="Goldberg J.M."/>
            <person name="Heiman D."/>
            <person name="Young S."/>
            <person name="Zeng Q."/>
            <person name="Becnel J.J."/>
            <person name="Birren B.W."/>
        </authorList>
    </citation>
    <scope>NUCLEOTIDE SEQUENCE [LARGE SCALE GENOMIC DNA]</scope>
    <source>
        <strain evidence="4">USNM 41457</strain>
    </source>
</reference>
<accession>J9DJK4</accession>
<keyword evidence="4" id="KW-1185">Reference proteome</keyword>
<sequence>MKNKTKIIIVVICIFVIIGIAGGFAAMKSRKRSAKGNYAASSKKNGGGNRTKYEYSEFESPNSIFNKYFGSSASSNRPTMTRRKGRFQSTAHADHKFTFFCPNNFATGQNHARNGLFTDDNSGAGEYNVRKNFDEWEPATLTEIIEDNQSKSTLNSRYIKHKPKPQQPHTSNKPYTENTPKPHTSNKPNIPNKPCTPKPHIPHTPDTPDIPNNSIPHTENTPHTPSPSPFSLPLLLPNNLTTSTILKLNTGLSDVRNQSIDNNFRELEEYVATLYEQIEIIGRLINIFDSKKPCERAVKRLNDLFAAHVINKNFVHLLDFRYYKIEEKFANLKVDSTEQQEQIGFLVFFLQSNFNYFENQEVNKDDEILRNLSIRNNLKTADANADIYLSEILNLQRKHGEELKVCVEKAKKLNIDGLSVDNIKIDFTPI</sequence>
<dbReference type="Proteomes" id="UP000003163">
    <property type="component" value="Unassembled WGS sequence"/>
</dbReference>
<dbReference type="VEuPathDB" id="MicrosporidiaDB:EDEG_00257"/>
<feature type="compositionally biased region" description="Polar residues" evidence="1">
    <location>
        <begin position="167"/>
        <end position="189"/>
    </location>
</feature>
<dbReference type="AlphaFoldDB" id="J9DJK4"/>
<keyword evidence="2" id="KW-0812">Transmembrane</keyword>
<dbReference type="InParanoid" id="J9DJK4"/>
<organism evidence="3 4">
    <name type="scientific">Edhazardia aedis (strain USNM 41457)</name>
    <name type="common">Microsporidian parasite</name>
    <dbReference type="NCBI Taxonomy" id="1003232"/>
    <lineage>
        <taxon>Eukaryota</taxon>
        <taxon>Fungi</taxon>
        <taxon>Fungi incertae sedis</taxon>
        <taxon>Microsporidia</taxon>
        <taxon>Edhazardia</taxon>
    </lineage>
</organism>
<keyword evidence="2" id="KW-0472">Membrane</keyword>
<feature type="compositionally biased region" description="Polar residues" evidence="1">
    <location>
        <begin position="210"/>
        <end position="219"/>
    </location>
</feature>
<feature type="region of interest" description="Disordered" evidence="1">
    <location>
        <begin position="160"/>
        <end position="233"/>
    </location>
</feature>
<dbReference type="HOGENOM" id="CLU_637828_0_0_1"/>
<protein>
    <submittedName>
        <fullName evidence="3">Uncharacterized protein</fullName>
    </submittedName>
</protein>
<dbReference type="STRING" id="1003232.J9DJK4"/>
<evidence type="ECO:0000256" key="1">
    <source>
        <dbReference type="SAM" id="MobiDB-lite"/>
    </source>
</evidence>
<dbReference type="EMBL" id="AFBI03000003">
    <property type="protein sequence ID" value="EJW02800.1"/>
    <property type="molecule type" value="Genomic_DNA"/>
</dbReference>
<comment type="caution">
    <text evidence="3">The sequence shown here is derived from an EMBL/GenBank/DDBJ whole genome shotgun (WGS) entry which is preliminary data.</text>
</comment>
<evidence type="ECO:0000256" key="2">
    <source>
        <dbReference type="SAM" id="Phobius"/>
    </source>
</evidence>